<organism evidence="2 3">
    <name type="scientific">Fasciola gigantica</name>
    <name type="common">Giant liver fluke</name>
    <dbReference type="NCBI Taxonomy" id="46835"/>
    <lineage>
        <taxon>Eukaryota</taxon>
        <taxon>Metazoa</taxon>
        <taxon>Spiralia</taxon>
        <taxon>Lophotrochozoa</taxon>
        <taxon>Platyhelminthes</taxon>
        <taxon>Trematoda</taxon>
        <taxon>Digenea</taxon>
        <taxon>Plagiorchiida</taxon>
        <taxon>Echinostomata</taxon>
        <taxon>Echinostomatoidea</taxon>
        <taxon>Fasciolidae</taxon>
        <taxon>Fasciola</taxon>
    </lineage>
</organism>
<evidence type="ECO:0000313" key="3">
    <source>
        <dbReference type="Proteomes" id="UP000316759"/>
    </source>
</evidence>
<feature type="region of interest" description="Disordered" evidence="1">
    <location>
        <begin position="1"/>
        <end position="30"/>
    </location>
</feature>
<protein>
    <submittedName>
        <fullName evidence="2">Uncharacterized protein</fullName>
    </submittedName>
</protein>
<dbReference type="EMBL" id="SUNJ01012828">
    <property type="protein sequence ID" value="TPP57733.1"/>
    <property type="molecule type" value="Genomic_DNA"/>
</dbReference>
<name>A0A504Y9S3_FASGI</name>
<keyword evidence="3" id="KW-1185">Reference proteome</keyword>
<accession>A0A504Y9S3</accession>
<reference evidence="2 3" key="1">
    <citation type="submission" date="2019-04" db="EMBL/GenBank/DDBJ databases">
        <title>Annotation for the trematode Fasciola gigantica.</title>
        <authorList>
            <person name="Choi Y.-J."/>
        </authorList>
    </citation>
    <scope>NUCLEOTIDE SEQUENCE [LARGE SCALE GENOMIC DNA]</scope>
    <source>
        <strain evidence="2">Uganda_cow_1</strain>
    </source>
</reference>
<evidence type="ECO:0000313" key="2">
    <source>
        <dbReference type="EMBL" id="TPP57733.1"/>
    </source>
</evidence>
<sequence length="135" mass="14860">MESSLPAGPSRRTPVRGPPSEVERKYPSGSFKTKIAQSSREYVASGSHQYLPRSIVIRTIDQLLVPFSLLFLRVGSVCRSILSNQKLITTESVDLASVPESAGFDMVHPVAPFTETDENMINYYGPSAAEVNFPR</sequence>
<dbReference type="Proteomes" id="UP000316759">
    <property type="component" value="Unassembled WGS sequence"/>
</dbReference>
<dbReference type="AlphaFoldDB" id="A0A504Y9S3"/>
<comment type="caution">
    <text evidence="2">The sequence shown here is derived from an EMBL/GenBank/DDBJ whole genome shotgun (WGS) entry which is preliminary data.</text>
</comment>
<gene>
    <name evidence="2" type="ORF">FGIG_02643</name>
</gene>
<proteinExistence type="predicted"/>
<evidence type="ECO:0000256" key="1">
    <source>
        <dbReference type="SAM" id="MobiDB-lite"/>
    </source>
</evidence>